<dbReference type="OrthoDB" id="9793950at2"/>
<protein>
    <recommendedName>
        <fullName evidence="4">Non-canonical purine NTP pyrophosphatase</fullName>
    </recommendedName>
</protein>
<evidence type="ECO:0000313" key="3">
    <source>
        <dbReference type="Proteomes" id="UP000280696"/>
    </source>
</evidence>
<evidence type="ECO:0008006" key="4">
    <source>
        <dbReference type="Google" id="ProtNLM"/>
    </source>
</evidence>
<dbReference type="InterPro" id="IPR029001">
    <property type="entry name" value="ITPase-like_fam"/>
</dbReference>
<dbReference type="InterPro" id="IPR002637">
    <property type="entry name" value="RdgB/HAM1"/>
</dbReference>
<dbReference type="GO" id="GO:0009143">
    <property type="term" value="P:nucleoside triphosphate catabolic process"/>
    <property type="evidence" value="ECO:0007669"/>
    <property type="project" value="InterPro"/>
</dbReference>
<comment type="caution">
    <text evidence="2">The sequence shown here is derived from an EMBL/GenBank/DDBJ whole genome shotgun (WGS) entry which is preliminary data.</text>
</comment>
<dbReference type="GO" id="GO:0047429">
    <property type="term" value="F:nucleoside triphosphate diphosphatase activity"/>
    <property type="evidence" value="ECO:0007669"/>
    <property type="project" value="InterPro"/>
</dbReference>
<organism evidence="2 3">
    <name type="scientific">Parablautia intestinalis</name>
    <dbReference type="NCBI Taxonomy" id="2320100"/>
    <lineage>
        <taxon>Bacteria</taxon>
        <taxon>Bacillati</taxon>
        <taxon>Bacillota</taxon>
        <taxon>Clostridia</taxon>
        <taxon>Lachnospirales</taxon>
        <taxon>Lachnospiraceae</taxon>
        <taxon>Parablautia</taxon>
    </lineage>
</organism>
<proteinExistence type="predicted"/>
<gene>
    <name evidence="2" type="ORF">D7V94_08920</name>
</gene>
<keyword evidence="1" id="KW-0378">Hydrolase</keyword>
<sequence>MQIIYGTGNDAKIAYMQRALGSLPCEIIGLKDAAVERGIEIPQVEETGTTPLENARLKAEKYFQIFKCPVFSCDSGLYLWNHTTGDPLPGDLQPGIHVRGRGRVRLSDDELIRHYISLVKKYGLIRARYKNAICLIWDEWLRAESMEEDLWGNPFLFTDIPHKKRVCGFPLDSISLEMETCQYFYDMEDDAQDELVSEDGYVRFFHNFMEKYQIF</sequence>
<evidence type="ECO:0000256" key="1">
    <source>
        <dbReference type="ARBA" id="ARBA00022801"/>
    </source>
</evidence>
<reference evidence="2 3" key="1">
    <citation type="submission" date="2018-09" db="EMBL/GenBank/DDBJ databases">
        <title>Murine metabolic-syndrome-specific gut microbial biobank.</title>
        <authorList>
            <person name="Liu C."/>
        </authorList>
    </citation>
    <scope>NUCLEOTIDE SEQUENCE [LARGE SCALE GENOMIC DNA]</scope>
    <source>
        <strain evidence="2 3">0.1xD8-82</strain>
    </source>
</reference>
<dbReference type="EMBL" id="RAYQ01000008">
    <property type="protein sequence ID" value="RKI91714.1"/>
    <property type="molecule type" value="Genomic_DNA"/>
</dbReference>
<evidence type="ECO:0000313" key="2">
    <source>
        <dbReference type="EMBL" id="RKI91714.1"/>
    </source>
</evidence>
<keyword evidence="3" id="KW-1185">Reference proteome</keyword>
<dbReference type="Pfam" id="PF01725">
    <property type="entry name" value="Ham1p_like"/>
    <property type="match status" value="1"/>
</dbReference>
<dbReference type="AlphaFoldDB" id="A0A3A9AL71"/>
<dbReference type="RefSeq" id="WP_120468907.1">
    <property type="nucleotide sequence ID" value="NZ_RAYQ01000008.1"/>
</dbReference>
<name>A0A3A9AL71_9FIRM</name>
<dbReference type="SUPFAM" id="SSF52972">
    <property type="entry name" value="ITPase-like"/>
    <property type="match status" value="1"/>
</dbReference>
<dbReference type="Proteomes" id="UP000280696">
    <property type="component" value="Unassembled WGS sequence"/>
</dbReference>
<accession>A0A3A9AL71</accession>
<dbReference type="Gene3D" id="3.90.950.10">
    <property type="match status" value="1"/>
</dbReference>